<dbReference type="PANTHER" id="PTHR45694:SF18">
    <property type="entry name" value="GLUTAREDOXIN-1-RELATED"/>
    <property type="match status" value="1"/>
</dbReference>
<protein>
    <recommendedName>
        <fullName evidence="4">Glutaredoxin</fullName>
    </recommendedName>
</protein>
<dbReference type="InterPro" id="IPR014025">
    <property type="entry name" value="Glutaredoxin_subgr"/>
</dbReference>
<dbReference type="PROSITE" id="PS51354">
    <property type="entry name" value="GLUTAREDOXIN_2"/>
    <property type="match status" value="1"/>
</dbReference>
<dbReference type="GO" id="GO:0005737">
    <property type="term" value="C:cytoplasm"/>
    <property type="evidence" value="ECO:0007669"/>
    <property type="project" value="TreeGrafter"/>
</dbReference>
<organism evidence="6 7">
    <name type="scientific">Candidatus Tenderia electrophaga</name>
    <dbReference type="NCBI Taxonomy" id="1748243"/>
    <lineage>
        <taxon>Bacteria</taxon>
        <taxon>Pseudomonadati</taxon>
        <taxon>Pseudomonadota</taxon>
        <taxon>Gammaproteobacteria</taxon>
        <taxon>Candidatus Tenderiales</taxon>
        <taxon>Candidatus Tenderiaceae</taxon>
        <taxon>Candidatus Tenderia</taxon>
    </lineage>
</organism>
<keyword evidence="4" id="KW-0963">Cytoplasm</keyword>
<dbReference type="STRING" id="1748243.Tel_02010"/>
<proteinExistence type="inferred from homology"/>
<evidence type="ECO:0000256" key="4">
    <source>
        <dbReference type="RuleBase" id="RU364065"/>
    </source>
</evidence>
<dbReference type="AlphaFoldDB" id="A0A0S2TA39"/>
<dbReference type="GO" id="GO:0034599">
    <property type="term" value="P:cellular response to oxidative stress"/>
    <property type="evidence" value="ECO:0007669"/>
    <property type="project" value="TreeGrafter"/>
</dbReference>
<dbReference type="InterPro" id="IPR002109">
    <property type="entry name" value="Glutaredoxin"/>
</dbReference>
<dbReference type="PANTHER" id="PTHR45694">
    <property type="entry name" value="GLUTAREDOXIN 2"/>
    <property type="match status" value="1"/>
</dbReference>
<evidence type="ECO:0000256" key="2">
    <source>
        <dbReference type="ARBA" id="ARBA00022448"/>
    </source>
</evidence>
<dbReference type="GO" id="GO:0015038">
    <property type="term" value="F:glutathione disulfide oxidoreductase activity"/>
    <property type="evidence" value="ECO:0007669"/>
    <property type="project" value="UniProtKB-UniRule"/>
</dbReference>
<dbReference type="InterPro" id="IPR036249">
    <property type="entry name" value="Thioredoxin-like_sf"/>
</dbReference>
<evidence type="ECO:0000313" key="6">
    <source>
        <dbReference type="EMBL" id="ALP52010.1"/>
    </source>
</evidence>
<keyword evidence="3 4" id="KW-0249">Electron transport</keyword>
<evidence type="ECO:0000256" key="1">
    <source>
        <dbReference type="ARBA" id="ARBA00007787"/>
    </source>
</evidence>
<dbReference type="NCBIfam" id="TIGR02181">
    <property type="entry name" value="GRX_bact"/>
    <property type="match status" value="1"/>
</dbReference>
<keyword evidence="2 4" id="KW-0813">Transport</keyword>
<dbReference type="GO" id="GO:0045454">
    <property type="term" value="P:cell redox homeostasis"/>
    <property type="evidence" value="ECO:0007669"/>
    <property type="project" value="InterPro"/>
</dbReference>
<comment type="similarity">
    <text evidence="1 4">Belongs to the glutaredoxin family.</text>
</comment>
<reference evidence="6" key="1">
    <citation type="submission" date="2015-10" db="EMBL/GenBank/DDBJ databases">
        <title>Description of Candidatus Tenderia electrophaga gen. nov, sp. nov., an Uncultivated Electroautotroph from a Biocathode Enrichment.</title>
        <authorList>
            <person name="Eddie B.J."/>
            <person name="Malanoski A.P."/>
            <person name="Wang Z."/>
            <person name="Hall R.J."/>
            <person name="Oh S.D."/>
            <person name="Heiner C."/>
            <person name="Lin B."/>
            <person name="Strycharz-Glaven S.M."/>
        </authorList>
    </citation>
    <scope>NUCLEOTIDE SEQUENCE [LARGE SCALE GENOMIC DNA]</scope>
    <source>
        <strain evidence="6">NRL1</strain>
    </source>
</reference>
<dbReference type="Proteomes" id="UP000055136">
    <property type="component" value="Chromosome"/>
</dbReference>
<keyword evidence="7" id="KW-1185">Reference proteome</keyword>
<dbReference type="CDD" id="cd03418">
    <property type="entry name" value="GRX_GRXb_1_3_like"/>
    <property type="match status" value="1"/>
</dbReference>
<accession>A0A0S2TA39</accession>
<gene>
    <name evidence="6" type="ORF">Tel_02010</name>
</gene>
<comment type="function">
    <text evidence="4">Has a glutathione-disulfide oxidoreductase activity in the presence of NADPH and glutathione reductase. Reduces low molecular weight disulfides and proteins.</text>
</comment>
<evidence type="ECO:0000256" key="3">
    <source>
        <dbReference type="ARBA" id="ARBA00022982"/>
    </source>
</evidence>
<feature type="domain" description="Glutaredoxin" evidence="5">
    <location>
        <begin position="15"/>
        <end position="75"/>
    </location>
</feature>
<dbReference type="Pfam" id="PF00462">
    <property type="entry name" value="Glutaredoxin"/>
    <property type="match status" value="1"/>
</dbReference>
<dbReference type="Gene3D" id="3.40.30.10">
    <property type="entry name" value="Glutaredoxin"/>
    <property type="match status" value="1"/>
</dbReference>
<evidence type="ECO:0000313" key="7">
    <source>
        <dbReference type="Proteomes" id="UP000055136"/>
    </source>
</evidence>
<dbReference type="KEGG" id="tee:Tel_02010"/>
<dbReference type="PRINTS" id="PR00160">
    <property type="entry name" value="GLUTAREDOXIN"/>
</dbReference>
<keyword evidence="4" id="KW-0676">Redox-active center</keyword>
<sequence>MPPTDQAVQSGTAKVEIYTRRYCGYCVHAKQLLEDKGVDYVEYAVDAAPELRQEMMRRAPGAYTVPQIFIDGQAIGGCNELYALERDGELDELLAQSQH</sequence>
<name>A0A0S2TA39_9GAMM</name>
<dbReference type="EMBL" id="CP013099">
    <property type="protein sequence ID" value="ALP52010.1"/>
    <property type="molecule type" value="Genomic_DNA"/>
</dbReference>
<dbReference type="InterPro" id="IPR011900">
    <property type="entry name" value="GRX_bact"/>
</dbReference>
<evidence type="ECO:0000259" key="5">
    <source>
        <dbReference type="Pfam" id="PF00462"/>
    </source>
</evidence>
<dbReference type="SUPFAM" id="SSF52833">
    <property type="entry name" value="Thioredoxin-like"/>
    <property type="match status" value="1"/>
</dbReference>